<feature type="coiled-coil region" evidence="1">
    <location>
        <begin position="6"/>
        <end position="47"/>
    </location>
</feature>
<comment type="caution">
    <text evidence="2">The sequence shown here is derived from an EMBL/GenBank/DDBJ whole genome shotgun (WGS) entry which is preliminary data.</text>
</comment>
<evidence type="ECO:0000313" key="2">
    <source>
        <dbReference type="EMBL" id="MFD0965210.1"/>
    </source>
</evidence>
<accession>A0ABW3I6P0</accession>
<reference evidence="3" key="1">
    <citation type="journal article" date="2019" name="Int. J. Syst. Evol. Microbiol.">
        <title>The Global Catalogue of Microorganisms (GCM) 10K type strain sequencing project: providing services to taxonomists for standard genome sequencing and annotation.</title>
        <authorList>
            <consortium name="The Broad Institute Genomics Platform"/>
            <consortium name="The Broad Institute Genome Sequencing Center for Infectious Disease"/>
            <person name="Wu L."/>
            <person name="Ma J."/>
        </authorList>
    </citation>
    <scope>NUCLEOTIDE SEQUENCE [LARGE SCALE GENOMIC DNA]</scope>
    <source>
        <strain evidence="3">CCUG 62114</strain>
    </source>
</reference>
<proteinExistence type="predicted"/>
<dbReference type="Proteomes" id="UP001596997">
    <property type="component" value="Unassembled WGS sequence"/>
</dbReference>
<protein>
    <submittedName>
        <fullName evidence="2">Uncharacterized protein</fullName>
    </submittedName>
</protein>
<gene>
    <name evidence="2" type="ORF">ACFQ1O_14425</name>
</gene>
<evidence type="ECO:0000313" key="3">
    <source>
        <dbReference type="Proteomes" id="UP001596997"/>
    </source>
</evidence>
<keyword evidence="1" id="KW-0175">Coiled coil</keyword>
<sequence>MLKETYENLRIEKTQIEAKLEKERENKKRLLLEITELERTIDKLNSNDEENNGTEESIKNISLDNEVDVLFNKIKNKNLIDEFIELVESIGKEEQGWIKAEDLTDSFGYFVKLGLLATGKDNVNYIEIAVTNVGEKVLRRARLEIE</sequence>
<keyword evidence="3" id="KW-1185">Reference proteome</keyword>
<dbReference type="RefSeq" id="WP_377717325.1">
    <property type="nucleotide sequence ID" value="NZ_JBHTJM010000011.1"/>
</dbReference>
<name>A0ABW3I6P0_9FLAO</name>
<evidence type="ECO:0000256" key="1">
    <source>
        <dbReference type="SAM" id="Coils"/>
    </source>
</evidence>
<dbReference type="EMBL" id="JBHTJM010000011">
    <property type="protein sequence ID" value="MFD0965210.1"/>
    <property type="molecule type" value="Genomic_DNA"/>
</dbReference>
<organism evidence="2 3">
    <name type="scientific">Pseudofulvibacter geojedonensis</name>
    <dbReference type="NCBI Taxonomy" id="1123758"/>
    <lineage>
        <taxon>Bacteria</taxon>
        <taxon>Pseudomonadati</taxon>
        <taxon>Bacteroidota</taxon>
        <taxon>Flavobacteriia</taxon>
        <taxon>Flavobacteriales</taxon>
        <taxon>Flavobacteriaceae</taxon>
        <taxon>Pseudofulvibacter</taxon>
    </lineage>
</organism>